<accession>A0ABP8V8A9</accession>
<dbReference type="Proteomes" id="UP001500604">
    <property type="component" value="Unassembled WGS sequence"/>
</dbReference>
<dbReference type="Pfam" id="PF19657">
    <property type="entry name" value="DUF6160"/>
    <property type="match status" value="1"/>
</dbReference>
<feature type="signal peptide" evidence="1">
    <location>
        <begin position="1"/>
        <end position="23"/>
    </location>
</feature>
<organism evidence="3 4">
    <name type="scientific">Kistimonas scapharcae</name>
    <dbReference type="NCBI Taxonomy" id="1036133"/>
    <lineage>
        <taxon>Bacteria</taxon>
        <taxon>Pseudomonadati</taxon>
        <taxon>Pseudomonadota</taxon>
        <taxon>Gammaproteobacteria</taxon>
        <taxon>Oceanospirillales</taxon>
        <taxon>Endozoicomonadaceae</taxon>
        <taxon>Kistimonas</taxon>
    </lineage>
</organism>
<comment type="caution">
    <text evidence="3">The sequence shown here is derived from an EMBL/GenBank/DDBJ whole genome shotgun (WGS) entry which is preliminary data.</text>
</comment>
<dbReference type="EMBL" id="BAABFL010000454">
    <property type="protein sequence ID" value="GAA4651505.1"/>
    <property type="molecule type" value="Genomic_DNA"/>
</dbReference>
<evidence type="ECO:0000256" key="1">
    <source>
        <dbReference type="SAM" id="SignalP"/>
    </source>
</evidence>
<sequence length="456" mass="46365">MKGLKKLPLAIAISSVMAATAQAELKALEDEAMSEMTGQSGITIEMEMQAEVGAVTYTDEGSIRLEGITLDNNGGALSQTINIDMLEKSDLNGSAGAGIKAAGDVIKVGITAMEMDVEVDAIRTGDASAASLGQLNIEDIAMNGTDMYVYALDGKKGIGVDAIINQSIGRVSFTDIDPNAANGVEDGGTVALNDIKISTLDMTGTEVTVIDGSENPYGTFDAVKVTMPGINNGSISVGGIQVGSATDDTYDQFNQTIGAVELNGLNLVGTDMYVYAPDTGSGIRVTQQMNVTLGEVTYVAGVLDADTADKTVAALSAKKTEVDGQAAGYLAANPSASADSASPDFDPTYAALVGASADLGAKIAVADKVYYKSGELGGTGRTGDGVGSVTLSDVNLTSGISTVAIDVNASNQLVIDAPMTNANITVGDIYVGDGNLGGLAITGLNMTTNSLTVYAH</sequence>
<name>A0ABP8V8A9_9GAMM</name>
<feature type="domain" description="DUF6160" evidence="2">
    <location>
        <begin position="1"/>
        <end position="83"/>
    </location>
</feature>
<evidence type="ECO:0000313" key="3">
    <source>
        <dbReference type="EMBL" id="GAA4651505.1"/>
    </source>
</evidence>
<gene>
    <name evidence="3" type="ORF">GCM10023116_37890</name>
</gene>
<evidence type="ECO:0000313" key="4">
    <source>
        <dbReference type="Proteomes" id="UP001500604"/>
    </source>
</evidence>
<keyword evidence="4" id="KW-1185">Reference proteome</keyword>
<protein>
    <recommendedName>
        <fullName evidence="2">DUF6160 domain-containing protein</fullName>
    </recommendedName>
</protein>
<keyword evidence="1" id="KW-0732">Signal</keyword>
<dbReference type="RefSeq" id="WP_345197887.1">
    <property type="nucleotide sequence ID" value="NZ_BAABFL010000454.1"/>
</dbReference>
<reference evidence="4" key="1">
    <citation type="journal article" date="2019" name="Int. J. Syst. Evol. Microbiol.">
        <title>The Global Catalogue of Microorganisms (GCM) 10K type strain sequencing project: providing services to taxonomists for standard genome sequencing and annotation.</title>
        <authorList>
            <consortium name="The Broad Institute Genomics Platform"/>
            <consortium name="The Broad Institute Genome Sequencing Center for Infectious Disease"/>
            <person name="Wu L."/>
            <person name="Ma J."/>
        </authorList>
    </citation>
    <scope>NUCLEOTIDE SEQUENCE [LARGE SCALE GENOMIC DNA]</scope>
    <source>
        <strain evidence="4">JCM 17805</strain>
    </source>
</reference>
<dbReference type="InterPro" id="IPR046158">
    <property type="entry name" value="DUF6160"/>
</dbReference>
<feature type="chain" id="PRO_5046296969" description="DUF6160 domain-containing protein" evidence="1">
    <location>
        <begin position="24"/>
        <end position="456"/>
    </location>
</feature>
<evidence type="ECO:0000259" key="2">
    <source>
        <dbReference type="Pfam" id="PF19657"/>
    </source>
</evidence>
<proteinExistence type="predicted"/>